<name>U3ABY0_9VIBR</name>
<dbReference type="GO" id="GO:0000160">
    <property type="term" value="P:phosphorelay signal transduction system"/>
    <property type="evidence" value="ECO:0007669"/>
    <property type="project" value="InterPro"/>
</dbReference>
<dbReference type="STRING" id="1219077.VAZ01S_075_00250"/>
<keyword evidence="1" id="KW-0378">Hydrolase</keyword>
<dbReference type="SMART" id="SM00331">
    <property type="entry name" value="PP2C_SIG"/>
    <property type="match status" value="1"/>
</dbReference>
<evidence type="ECO:0000313" key="5">
    <source>
        <dbReference type="Proteomes" id="UP000016567"/>
    </source>
</evidence>
<dbReference type="Gene3D" id="3.40.50.2300">
    <property type="match status" value="1"/>
</dbReference>
<dbReference type="GO" id="GO:0016791">
    <property type="term" value="F:phosphatase activity"/>
    <property type="evidence" value="ECO:0007669"/>
    <property type="project" value="TreeGrafter"/>
</dbReference>
<reference evidence="4 5" key="1">
    <citation type="submission" date="2013-09" db="EMBL/GenBank/DDBJ databases">
        <title>Whole genome shotgun sequence of Vibrio azureus NBRC 104587.</title>
        <authorList>
            <person name="Isaki S."/>
            <person name="Hosoyama A."/>
            <person name="Numata M."/>
            <person name="Hashimoto M."/>
            <person name="Hosoyama Y."/>
            <person name="Tsuchikane K."/>
            <person name="Noguchi M."/>
            <person name="Hirakata S."/>
            <person name="Ichikawa N."/>
            <person name="Ohji S."/>
            <person name="Yamazoe A."/>
            <person name="Fujita N."/>
        </authorList>
    </citation>
    <scope>NUCLEOTIDE SEQUENCE [LARGE SCALE GENOMIC DNA]</scope>
    <source>
        <strain evidence="4 5">NBRC 104587</strain>
    </source>
</reference>
<dbReference type="SUPFAM" id="SSF52172">
    <property type="entry name" value="CheY-like"/>
    <property type="match status" value="1"/>
</dbReference>
<dbReference type="InterPro" id="IPR011006">
    <property type="entry name" value="CheY-like_superfamily"/>
</dbReference>
<comment type="caution">
    <text evidence="4">The sequence shown here is derived from an EMBL/GenBank/DDBJ whole genome shotgun (WGS) entry which is preliminary data.</text>
</comment>
<dbReference type="PANTHER" id="PTHR43156:SF2">
    <property type="entry name" value="STAGE II SPORULATION PROTEIN E"/>
    <property type="match status" value="1"/>
</dbReference>
<dbReference type="InterPro" id="IPR001789">
    <property type="entry name" value="Sig_transdc_resp-reg_receiver"/>
</dbReference>
<evidence type="ECO:0000313" key="4">
    <source>
        <dbReference type="EMBL" id="GAD77431.1"/>
    </source>
</evidence>
<evidence type="ECO:0000259" key="3">
    <source>
        <dbReference type="PROSITE" id="PS50110"/>
    </source>
</evidence>
<evidence type="ECO:0000256" key="1">
    <source>
        <dbReference type="ARBA" id="ARBA00022801"/>
    </source>
</evidence>
<dbReference type="EMBL" id="BATL01000075">
    <property type="protein sequence ID" value="GAD77431.1"/>
    <property type="molecule type" value="Genomic_DNA"/>
</dbReference>
<feature type="modified residue" description="4-aspartylphosphate" evidence="2">
    <location>
        <position position="53"/>
    </location>
</feature>
<dbReference type="PANTHER" id="PTHR43156">
    <property type="entry name" value="STAGE II SPORULATION PROTEIN E-RELATED"/>
    <property type="match status" value="1"/>
</dbReference>
<dbReference type="eggNOG" id="COG3437">
    <property type="taxonomic scope" value="Bacteria"/>
</dbReference>
<dbReference type="SMART" id="SM00448">
    <property type="entry name" value="REC"/>
    <property type="match status" value="1"/>
</dbReference>
<organism evidence="4 5">
    <name type="scientific">Vibrio azureus NBRC 104587</name>
    <dbReference type="NCBI Taxonomy" id="1219077"/>
    <lineage>
        <taxon>Bacteria</taxon>
        <taxon>Pseudomonadati</taxon>
        <taxon>Pseudomonadota</taxon>
        <taxon>Gammaproteobacteria</taxon>
        <taxon>Vibrionales</taxon>
        <taxon>Vibrionaceae</taxon>
        <taxon>Vibrio</taxon>
    </lineage>
</organism>
<dbReference type="Pfam" id="PF13581">
    <property type="entry name" value="HATPase_c_2"/>
    <property type="match status" value="1"/>
</dbReference>
<keyword evidence="5" id="KW-1185">Reference proteome</keyword>
<dbReference type="Gene3D" id="3.60.40.10">
    <property type="entry name" value="PPM-type phosphatase domain"/>
    <property type="match status" value="1"/>
</dbReference>
<gene>
    <name evidence="4" type="ORF">VAZ01S_075_00250</name>
</gene>
<protein>
    <recommendedName>
        <fullName evidence="3">Response regulatory domain-containing protein</fullName>
    </recommendedName>
</protein>
<dbReference type="Pfam" id="PF07228">
    <property type="entry name" value="SpoIIE"/>
    <property type="match status" value="1"/>
</dbReference>
<sequence>MDSILLVDDSKTVLCYMSSALQKHGYEIITVENGEDALQTLIKRDDIQFVISDLLMPGISGIELCRRLKSECFTRYIFFVLLSSKNDQDSIIKGMDAGADDFVDKKTSVGELQARIRAGFRTLNLHNMITARNQELDSAYQMIQRDLDAASELIEQLLPIEEHIHSARFNYAYLPCSKIGGDMLGYIELDDEHVAFYVFDVSGHGISAALMAFSIQQTLSQKNKIESITLDWNEEGSQIRQPAEVVERLNRLYQQTPQSQIYFTIEYAVLNTRTGQLQYCTAGHPKFIWQKKYNKFELVGDDNFMVGMLEPMMYQSGTLQMEPRDTLWFFSDGLLEARKGTTLFGMDRLISAINKVQSRCTKEQANIILEEVQRWQNKREMEDDVSLLRVSWLGPQANTLEHPKKLKMERSYYGSLESSRRASKDVTAFLNVQFVPRNIVQAMELCVVELMNNAFIHSYKEQDGQQIELLCEVFKESEPKVMISITNFGEAIKESVFQSHVSREIQAPNLLDEASWSASGRGLMLIAEMTDDFYFKTNSYGNTFTVFKSS</sequence>
<dbReference type="InterPro" id="IPR001932">
    <property type="entry name" value="PPM-type_phosphatase-like_dom"/>
</dbReference>
<evidence type="ECO:0000256" key="2">
    <source>
        <dbReference type="PROSITE-ProRule" id="PRU00169"/>
    </source>
</evidence>
<dbReference type="PROSITE" id="PS50110">
    <property type="entry name" value="RESPONSE_REGULATORY"/>
    <property type="match status" value="1"/>
</dbReference>
<dbReference type="InterPro" id="IPR036890">
    <property type="entry name" value="HATPase_C_sf"/>
</dbReference>
<dbReference type="SUPFAM" id="SSF55874">
    <property type="entry name" value="ATPase domain of HSP90 chaperone/DNA topoisomerase II/histidine kinase"/>
    <property type="match status" value="1"/>
</dbReference>
<accession>U3ABY0</accession>
<dbReference type="Gene3D" id="3.30.565.10">
    <property type="entry name" value="Histidine kinase-like ATPase, C-terminal domain"/>
    <property type="match status" value="1"/>
</dbReference>
<dbReference type="InterPro" id="IPR052016">
    <property type="entry name" value="Bact_Sigma-Reg"/>
</dbReference>
<dbReference type="AlphaFoldDB" id="U3ABY0"/>
<proteinExistence type="predicted"/>
<dbReference type="CDD" id="cd16936">
    <property type="entry name" value="HATPase_RsbW-like"/>
    <property type="match status" value="1"/>
</dbReference>
<dbReference type="Pfam" id="PF00072">
    <property type="entry name" value="Response_reg"/>
    <property type="match status" value="1"/>
</dbReference>
<dbReference type="RefSeq" id="WP_021711170.1">
    <property type="nucleotide sequence ID" value="NZ_BAOB01000337.1"/>
</dbReference>
<dbReference type="eggNOG" id="COG2208">
    <property type="taxonomic scope" value="Bacteria"/>
</dbReference>
<dbReference type="InterPro" id="IPR003594">
    <property type="entry name" value="HATPase_dom"/>
</dbReference>
<keyword evidence="2" id="KW-0597">Phosphoprotein</keyword>
<dbReference type="OrthoDB" id="9811749at2"/>
<feature type="domain" description="Response regulatory" evidence="3">
    <location>
        <begin position="3"/>
        <end position="120"/>
    </location>
</feature>
<dbReference type="Proteomes" id="UP000016567">
    <property type="component" value="Unassembled WGS sequence"/>
</dbReference>
<dbReference type="InterPro" id="IPR036457">
    <property type="entry name" value="PPM-type-like_dom_sf"/>
</dbReference>